<reference evidence="2 3" key="1">
    <citation type="submission" date="2018-10" db="EMBL/GenBank/DDBJ databases">
        <title>Complete Genome Sequence and Transcriptomic Profiles of a Marine Bacterium, Pseudoalteromonas agarivorans Hao 2018.</title>
        <authorList>
            <person name="Hao L."/>
        </authorList>
    </citation>
    <scope>NUCLEOTIDE SEQUENCE [LARGE SCALE GENOMIC DNA]</scope>
    <source>
        <strain evidence="2 3">Hao 2018</strain>
    </source>
</reference>
<name>A0AAD0TYU0_9GAMM</name>
<proteinExistence type="predicted"/>
<accession>A0AAD0TYU0</accession>
<organism evidence="2 3">
    <name type="scientific">Pseudoalteromonas agarivorans</name>
    <dbReference type="NCBI Taxonomy" id="176102"/>
    <lineage>
        <taxon>Bacteria</taxon>
        <taxon>Pseudomonadati</taxon>
        <taxon>Pseudomonadota</taxon>
        <taxon>Gammaproteobacteria</taxon>
        <taxon>Alteromonadales</taxon>
        <taxon>Pseudoalteromonadaceae</taxon>
        <taxon>Pseudoalteromonas</taxon>
    </lineage>
</organism>
<keyword evidence="1" id="KW-0812">Transmembrane</keyword>
<dbReference type="AlphaFoldDB" id="A0AAD0TYU0"/>
<evidence type="ECO:0000313" key="2">
    <source>
        <dbReference type="EMBL" id="AYM86618.1"/>
    </source>
</evidence>
<dbReference type="RefSeq" id="WP_096041770.1">
    <property type="nucleotide sequence ID" value="NZ_CP033065.1"/>
</dbReference>
<protein>
    <submittedName>
        <fullName evidence="2">Uncharacterized protein</fullName>
    </submittedName>
</protein>
<dbReference type="Proteomes" id="UP000279995">
    <property type="component" value="Chromosome I"/>
</dbReference>
<evidence type="ECO:0000313" key="3">
    <source>
        <dbReference type="Proteomes" id="UP000279995"/>
    </source>
</evidence>
<gene>
    <name evidence="2" type="ORF">D9T18_07805</name>
</gene>
<dbReference type="EMBL" id="CP033065">
    <property type="protein sequence ID" value="AYM86618.1"/>
    <property type="molecule type" value="Genomic_DNA"/>
</dbReference>
<sequence length="78" mass="8782">MSIALDIVMWLMIETILGFILYSTGCAILNVFTFGKFKADIKDYMSFKANKAKNVYLICLLGFSFYAALIGFVAYLSQ</sequence>
<keyword evidence="1" id="KW-1133">Transmembrane helix</keyword>
<feature type="transmembrane region" description="Helical" evidence="1">
    <location>
        <begin position="55"/>
        <end position="76"/>
    </location>
</feature>
<keyword evidence="1" id="KW-0472">Membrane</keyword>
<evidence type="ECO:0000256" key="1">
    <source>
        <dbReference type="SAM" id="Phobius"/>
    </source>
</evidence>
<feature type="transmembrane region" description="Helical" evidence="1">
    <location>
        <begin position="12"/>
        <end position="34"/>
    </location>
</feature>